<dbReference type="GO" id="GO:0016787">
    <property type="term" value="F:hydrolase activity"/>
    <property type="evidence" value="ECO:0007669"/>
    <property type="project" value="UniProtKB-KW"/>
</dbReference>
<name>A0ABW1Z7B4_9BACT</name>
<keyword evidence="4" id="KW-1185">Reference proteome</keyword>
<dbReference type="Pfam" id="PF00128">
    <property type="entry name" value="Alpha-amylase"/>
    <property type="match status" value="1"/>
</dbReference>
<dbReference type="PANTHER" id="PTHR10357:SF216">
    <property type="entry name" value="MALTOOLIGOSYL TREHALOSE SYNTHASE-RELATED"/>
    <property type="match status" value="1"/>
</dbReference>
<dbReference type="InterPro" id="IPR006047">
    <property type="entry name" value="GH13_cat_dom"/>
</dbReference>
<dbReference type="Proteomes" id="UP001596391">
    <property type="component" value="Unassembled WGS sequence"/>
</dbReference>
<evidence type="ECO:0000256" key="1">
    <source>
        <dbReference type="SAM" id="MobiDB-lite"/>
    </source>
</evidence>
<dbReference type="Gene3D" id="3.20.20.80">
    <property type="entry name" value="Glycosidases"/>
    <property type="match status" value="2"/>
</dbReference>
<dbReference type="SUPFAM" id="SSF51445">
    <property type="entry name" value="(Trans)glycosidases"/>
    <property type="match status" value="1"/>
</dbReference>
<dbReference type="InterPro" id="IPR017853">
    <property type="entry name" value="GH"/>
</dbReference>
<proteinExistence type="predicted"/>
<evidence type="ECO:0000259" key="2">
    <source>
        <dbReference type="SMART" id="SM00642"/>
    </source>
</evidence>
<dbReference type="EMBL" id="JBHSWI010000001">
    <property type="protein sequence ID" value="MFC6645226.1"/>
    <property type="molecule type" value="Genomic_DNA"/>
</dbReference>
<keyword evidence="3" id="KW-0378">Hydrolase</keyword>
<evidence type="ECO:0000313" key="4">
    <source>
        <dbReference type="Proteomes" id="UP001596391"/>
    </source>
</evidence>
<feature type="region of interest" description="Disordered" evidence="1">
    <location>
        <begin position="404"/>
        <end position="433"/>
    </location>
</feature>
<reference evidence="4" key="1">
    <citation type="journal article" date="2019" name="Int. J. Syst. Evol. Microbiol.">
        <title>The Global Catalogue of Microorganisms (GCM) 10K type strain sequencing project: providing services to taxonomists for standard genome sequencing and annotation.</title>
        <authorList>
            <consortium name="The Broad Institute Genomics Platform"/>
            <consortium name="The Broad Institute Genome Sequencing Center for Infectious Disease"/>
            <person name="Wu L."/>
            <person name="Ma J."/>
        </authorList>
    </citation>
    <scope>NUCLEOTIDE SEQUENCE [LARGE SCALE GENOMIC DNA]</scope>
    <source>
        <strain evidence="4">CGMCC 1.16026</strain>
    </source>
</reference>
<dbReference type="PANTHER" id="PTHR10357">
    <property type="entry name" value="ALPHA-AMYLASE FAMILY MEMBER"/>
    <property type="match status" value="1"/>
</dbReference>
<comment type="caution">
    <text evidence="3">The sequence shown here is derived from an EMBL/GenBank/DDBJ whole genome shotgun (WGS) entry which is preliminary data.</text>
</comment>
<protein>
    <submittedName>
        <fullName evidence="3">Alpha-amylase family glycosyl hydrolase</fullName>
    </submittedName>
</protein>
<dbReference type="RefSeq" id="WP_390234427.1">
    <property type="nucleotide sequence ID" value="NZ_JBHSWI010000001.1"/>
</dbReference>
<dbReference type="SMART" id="SM00642">
    <property type="entry name" value="Aamy"/>
    <property type="match status" value="1"/>
</dbReference>
<feature type="domain" description="Glycosyl hydrolase family 13 catalytic" evidence="2">
    <location>
        <begin position="7"/>
        <end position="467"/>
    </location>
</feature>
<feature type="compositionally biased region" description="Basic residues" evidence="1">
    <location>
        <begin position="404"/>
        <end position="418"/>
    </location>
</feature>
<gene>
    <name evidence="3" type="ORF">ACFQBQ_06405</name>
</gene>
<organism evidence="3 4">
    <name type="scientific">Granulicella cerasi</name>
    <dbReference type="NCBI Taxonomy" id="741063"/>
    <lineage>
        <taxon>Bacteria</taxon>
        <taxon>Pseudomonadati</taxon>
        <taxon>Acidobacteriota</taxon>
        <taxon>Terriglobia</taxon>
        <taxon>Terriglobales</taxon>
        <taxon>Acidobacteriaceae</taxon>
        <taxon>Granulicella</taxon>
    </lineage>
</organism>
<accession>A0ABW1Z7B4</accession>
<sequence length="505" mass="57594">MARVPTSTYRVQFHKDFTFDDAIAIVDYLRALGISHFYASPYLQAAPGSMHGYDVVDHRRVNEEVGGEEGHERFCSALKDAGLGQVLDIVPNHMSLARQNKYWWDVLENGTNSRYASFFDVDWNSPEERLRDKVLVPILGDQYGRVLKSGDIRIVRMGASFTVMVYDQELPVAPQTLAPLLSRAADYARSDMLNFLAASFARLPQAEFWDRRLILARHRDRNVLLKLLERLCAEEDNVCQAIDRTVKEFNANADDLDAFLAAQNYRLAFWKAADQQLGYRRFFDVNTLIGLRVEREHVFDETHALIIKWLKAGVLDGVRIDHPDGLRDPKQYFERLRSYAPDAWIVGEKILEPGEWMRSEWPIEGTSGYDFLNLMLGTLIDSDGLKSWVSITAYLLAIRRRSPPSRTTRRSPWGRKRWAAMSTGSPTSSCASANRTASTATSRARSAAAWCVRWLRASRCIARMSFRTARKSSKKIASGSRARFSARRIIGKMWTRPCLTSCARF</sequence>
<evidence type="ECO:0000313" key="3">
    <source>
        <dbReference type="EMBL" id="MFC6645226.1"/>
    </source>
</evidence>